<reference evidence="1" key="1">
    <citation type="submission" date="2023-05" db="EMBL/GenBank/DDBJ databases">
        <authorList>
            <consortium name="ELIXIR-Norway"/>
        </authorList>
    </citation>
    <scope>NUCLEOTIDE SEQUENCE</scope>
</reference>
<accession>A0ACB0E6F3</accession>
<evidence type="ECO:0000313" key="2">
    <source>
        <dbReference type="Proteomes" id="UP001162501"/>
    </source>
</evidence>
<sequence length="414" mass="45718">MAPSIMRGLLLLAALCCLVPISLAGVLHGHAVQETDDTSHQEAACHKIAPNLANFAFSIYHQLAHQSNTSNIFFSPVSIASAFAMLSLGAKGNTHTEILEGLGFNLTELAETEIHRGFQHLLHTLNQPNHQLQLTTGNGLFINESAKLVDTFLEDVKNLYHSEAFSINFRDAEEAKKKINDYVEKGSHGKIVDLVKVLDQDTVFALVNYISFKGMWAHSFDLESTREENFYVNETTTVKVPMMFQSNTVKYLNDSVLPCQLVQLDYTGNETVFFVLPVKGKMDSVITALSRDTIQRWSKSLTIRQVDLYIPKISISGAYDLGGIMGDMGIADLLSNRTHFSGITQDALPKVSKVVHKAALQVDEKGLGAAALTRVSLSAAPEPLALRFNRPFIIMIFDDFTWSSLFLGKVVNPT</sequence>
<dbReference type="EMBL" id="OX596100">
    <property type="protein sequence ID" value="CAI9696195.1"/>
    <property type="molecule type" value="Genomic_DNA"/>
</dbReference>
<proteinExistence type="predicted"/>
<dbReference type="Proteomes" id="UP001162501">
    <property type="component" value="Chromosome 16"/>
</dbReference>
<gene>
    <name evidence="1" type="ORF">MRATA1EN3_LOCUS7408</name>
</gene>
<evidence type="ECO:0000313" key="1">
    <source>
        <dbReference type="EMBL" id="CAI9696195.1"/>
    </source>
</evidence>
<protein>
    <submittedName>
        <fullName evidence="1">Uncharacterized protein</fullName>
    </submittedName>
</protein>
<organism evidence="1 2">
    <name type="scientific">Rangifer tarandus platyrhynchus</name>
    <name type="common">Svalbard reindeer</name>
    <dbReference type="NCBI Taxonomy" id="3082113"/>
    <lineage>
        <taxon>Eukaryota</taxon>
        <taxon>Metazoa</taxon>
        <taxon>Chordata</taxon>
        <taxon>Craniata</taxon>
        <taxon>Vertebrata</taxon>
        <taxon>Euteleostomi</taxon>
        <taxon>Mammalia</taxon>
        <taxon>Eutheria</taxon>
        <taxon>Laurasiatheria</taxon>
        <taxon>Artiodactyla</taxon>
        <taxon>Ruminantia</taxon>
        <taxon>Pecora</taxon>
        <taxon>Cervidae</taxon>
        <taxon>Odocoileinae</taxon>
        <taxon>Rangifer</taxon>
    </lineage>
</organism>
<name>A0ACB0E6F3_RANTA</name>